<sequence>ILTVQAADNDDPKTDNVRIFYRLVGQMPETPRNLFRVDRDSGVITVQADSMEGTAPQYTLTITAEDAK</sequence>
<dbReference type="GO" id="GO:0005509">
    <property type="term" value="F:calcium ion binding"/>
    <property type="evidence" value="ECO:0007669"/>
    <property type="project" value="UniProtKB-UniRule"/>
</dbReference>
<dbReference type="SUPFAM" id="SSF49313">
    <property type="entry name" value="Cadherin-like"/>
    <property type="match status" value="1"/>
</dbReference>
<organism evidence="7 8">
    <name type="scientific">Cirrhinus mrigala</name>
    <name type="common">Mrigala</name>
    <dbReference type="NCBI Taxonomy" id="683832"/>
    <lineage>
        <taxon>Eukaryota</taxon>
        <taxon>Metazoa</taxon>
        <taxon>Chordata</taxon>
        <taxon>Craniata</taxon>
        <taxon>Vertebrata</taxon>
        <taxon>Euteleostomi</taxon>
        <taxon>Actinopterygii</taxon>
        <taxon>Neopterygii</taxon>
        <taxon>Teleostei</taxon>
        <taxon>Ostariophysi</taxon>
        <taxon>Cypriniformes</taxon>
        <taxon>Cyprinidae</taxon>
        <taxon>Labeoninae</taxon>
        <taxon>Labeonini</taxon>
        <taxon>Cirrhinus</taxon>
    </lineage>
</organism>
<feature type="non-terminal residue" evidence="7">
    <location>
        <position position="68"/>
    </location>
</feature>
<dbReference type="PROSITE" id="PS50268">
    <property type="entry name" value="CADHERIN_2"/>
    <property type="match status" value="1"/>
</dbReference>
<dbReference type="GO" id="GO:0016020">
    <property type="term" value="C:membrane"/>
    <property type="evidence" value="ECO:0007669"/>
    <property type="project" value="UniProtKB-SubCell"/>
</dbReference>
<dbReference type="CDD" id="cd11304">
    <property type="entry name" value="Cadherin_repeat"/>
    <property type="match status" value="1"/>
</dbReference>
<dbReference type="EMBL" id="JAMKFB020000007">
    <property type="protein sequence ID" value="KAL0188745.1"/>
    <property type="molecule type" value="Genomic_DNA"/>
</dbReference>
<name>A0ABD0QRA3_CIRMR</name>
<keyword evidence="8" id="KW-1185">Reference proteome</keyword>
<dbReference type="PANTHER" id="PTHR24027:SF424">
    <property type="entry name" value="CADHERIN-16 ISOFORM X3"/>
    <property type="match status" value="1"/>
</dbReference>
<evidence type="ECO:0000256" key="1">
    <source>
        <dbReference type="ARBA" id="ARBA00004370"/>
    </source>
</evidence>
<comment type="caution">
    <text evidence="7">The sequence shown here is derived from an EMBL/GenBank/DDBJ whole genome shotgun (WGS) entry which is preliminary data.</text>
</comment>
<feature type="non-terminal residue" evidence="7">
    <location>
        <position position="1"/>
    </location>
</feature>
<evidence type="ECO:0000313" key="8">
    <source>
        <dbReference type="Proteomes" id="UP001529510"/>
    </source>
</evidence>
<evidence type="ECO:0000256" key="2">
    <source>
        <dbReference type="ARBA" id="ARBA00022737"/>
    </source>
</evidence>
<dbReference type="Pfam" id="PF00028">
    <property type="entry name" value="Cadherin"/>
    <property type="match status" value="1"/>
</dbReference>
<dbReference type="Gene3D" id="2.60.40.60">
    <property type="entry name" value="Cadherins"/>
    <property type="match status" value="1"/>
</dbReference>
<dbReference type="Proteomes" id="UP001529510">
    <property type="component" value="Unassembled WGS sequence"/>
</dbReference>
<dbReference type="InterPro" id="IPR039808">
    <property type="entry name" value="Cadherin"/>
</dbReference>
<dbReference type="InterPro" id="IPR002126">
    <property type="entry name" value="Cadherin-like_dom"/>
</dbReference>
<evidence type="ECO:0000259" key="6">
    <source>
        <dbReference type="PROSITE" id="PS50268"/>
    </source>
</evidence>
<keyword evidence="4" id="KW-0472">Membrane</keyword>
<keyword evidence="2" id="KW-0677">Repeat</keyword>
<proteinExistence type="predicted"/>
<comment type="subcellular location">
    <subcellularLocation>
        <location evidence="1">Membrane</location>
    </subcellularLocation>
</comment>
<accession>A0ABD0QRA3</accession>
<keyword evidence="3 5" id="KW-0106">Calcium</keyword>
<evidence type="ECO:0000256" key="4">
    <source>
        <dbReference type="ARBA" id="ARBA00023136"/>
    </source>
</evidence>
<feature type="domain" description="Cadherin" evidence="6">
    <location>
        <begin position="1"/>
        <end position="66"/>
    </location>
</feature>
<dbReference type="AlphaFoldDB" id="A0ABD0QRA3"/>
<evidence type="ECO:0000256" key="3">
    <source>
        <dbReference type="ARBA" id="ARBA00022837"/>
    </source>
</evidence>
<gene>
    <name evidence="7" type="ORF">M9458_015844</name>
</gene>
<dbReference type="PANTHER" id="PTHR24027">
    <property type="entry name" value="CADHERIN-23"/>
    <property type="match status" value="1"/>
</dbReference>
<reference evidence="7 8" key="1">
    <citation type="submission" date="2024-05" db="EMBL/GenBank/DDBJ databases">
        <title>Genome sequencing and assembly of Indian major carp, Cirrhinus mrigala (Hamilton, 1822).</title>
        <authorList>
            <person name="Mohindra V."/>
            <person name="Chowdhury L.M."/>
            <person name="Lal K."/>
            <person name="Jena J.K."/>
        </authorList>
    </citation>
    <scope>NUCLEOTIDE SEQUENCE [LARGE SCALE GENOMIC DNA]</scope>
    <source>
        <strain evidence="7">CM1030</strain>
        <tissue evidence="7">Blood</tissue>
    </source>
</reference>
<protein>
    <recommendedName>
        <fullName evidence="6">Cadherin domain-containing protein</fullName>
    </recommendedName>
</protein>
<evidence type="ECO:0000313" key="7">
    <source>
        <dbReference type="EMBL" id="KAL0188745.1"/>
    </source>
</evidence>
<dbReference type="InterPro" id="IPR015919">
    <property type="entry name" value="Cadherin-like_sf"/>
</dbReference>
<evidence type="ECO:0000256" key="5">
    <source>
        <dbReference type="PROSITE-ProRule" id="PRU00043"/>
    </source>
</evidence>